<proteinExistence type="predicted"/>
<comment type="caution">
    <text evidence="1">The sequence shown here is derived from an EMBL/GenBank/DDBJ whole genome shotgun (WGS) entry which is preliminary data.</text>
</comment>
<organism evidence="1 2">
    <name type="scientific">Trichinella murrelli</name>
    <dbReference type="NCBI Taxonomy" id="144512"/>
    <lineage>
        <taxon>Eukaryota</taxon>
        <taxon>Metazoa</taxon>
        <taxon>Ecdysozoa</taxon>
        <taxon>Nematoda</taxon>
        <taxon>Enoplea</taxon>
        <taxon>Dorylaimia</taxon>
        <taxon>Trichinellida</taxon>
        <taxon>Trichinellidae</taxon>
        <taxon>Trichinella</taxon>
    </lineage>
</organism>
<accession>A0A0V0TWZ2</accession>
<protein>
    <submittedName>
        <fullName evidence="1">Uncharacterized protein</fullName>
    </submittedName>
</protein>
<dbReference type="Proteomes" id="UP000055048">
    <property type="component" value="Unassembled WGS sequence"/>
</dbReference>
<dbReference type="AlphaFoldDB" id="A0A0V0TWZ2"/>
<reference evidence="1 2" key="1">
    <citation type="submission" date="2015-01" db="EMBL/GenBank/DDBJ databases">
        <title>Evolution of Trichinella species and genotypes.</title>
        <authorList>
            <person name="Korhonen P.K."/>
            <person name="Edoardo P."/>
            <person name="Giuseppe L.R."/>
            <person name="Gasser R.B."/>
        </authorList>
    </citation>
    <scope>NUCLEOTIDE SEQUENCE [LARGE SCALE GENOMIC DNA]</scope>
    <source>
        <strain evidence="1">ISS417</strain>
    </source>
</reference>
<gene>
    <name evidence="1" type="ORF">T05_2016</name>
</gene>
<evidence type="ECO:0000313" key="2">
    <source>
        <dbReference type="Proteomes" id="UP000055048"/>
    </source>
</evidence>
<keyword evidence="2" id="KW-1185">Reference proteome</keyword>
<sequence length="140" mass="16267">MRHTFVRQKSVLKSAQSKINDSILRSTLKKIFMVLRCLRLAIREKVTKKYKFDTSLFFNKMLKISTSSFRMFLFLRTTAQMTTAKQAVGRSMYCEFLSSDKFAPRHLGPNDTEQQQMLNAIGCRNGVDPEYSSKTCRFTL</sequence>
<evidence type="ECO:0000313" key="1">
    <source>
        <dbReference type="EMBL" id="KRX43392.1"/>
    </source>
</evidence>
<name>A0A0V0TWZ2_9BILA</name>
<dbReference type="EMBL" id="JYDJ01000120">
    <property type="protein sequence ID" value="KRX43392.1"/>
    <property type="molecule type" value="Genomic_DNA"/>
</dbReference>